<gene>
    <name evidence="1" type="ORF">GQ607_000720</name>
</gene>
<keyword evidence="2" id="KW-1185">Reference proteome</keyword>
<name>A0A8H3WT40_9PEZI</name>
<accession>A0A8H3WT40</accession>
<comment type="caution">
    <text evidence="1">The sequence shown here is derived from an EMBL/GenBank/DDBJ whole genome shotgun (WGS) entry which is preliminary data.</text>
</comment>
<dbReference type="Proteomes" id="UP000434172">
    <property type="component" value="Unassembled WGS sequence"/>
</dbReference>
<evidence type="ECO:0000313" key="2">
    <source>
        <dbReference type="Proteomes" id="UP000434172"/>
    </source>
</evidence>
<protein>
    <submittedName>
        <fullName evidence="1">Uncharacterized protein</fullName>
    </submittedName>
</protein>
<dbReference type="AlphaFoldDB" id="A0A8H3WT40"/>
<reference evidence="1 2" key="1">
    <citation type="submission" date="2019-12" db="EMBL/GenBank/DDBJ databases">
        <title>A genome sequence resource for the geographically widespread anthracnose pathogen Colletotrichum asianum.</title>
        <authorList>
            <person name="Meng Y."/>
        </authorList>
    </citation>
    <scope>NUCLEOTIDE SEQUENCE [LARGE SCALE GENOMIC DNA]</scope>
    <source>
        <strain evidence="1 2">ICMP 18580</strain>
    </source>
</reference>
<proteinExistence type="predicted"/>
<dbReference type="EMBL" id="WOWK01000001">
    <property type="protein sequence ID" value="KAF0332704.1"/>
    <property type="molecule type" value="Genomic_DNA"/>
</dbReference>
<evidence type="ECO:0000313" key="1">
    <source>
        <dbReference type="EMBL" id="KAF0332704.1"/>
    </source>
</evidence>
<organism evidence="1 2">
    <name type="scientific">Colletotrichum asianum</name>
    <dbReference type="NCBI Taxonomy" id="702518"/>
    <lineage>
        <taxon>Eukaryota</taxon>
        <taxon>Fungi</taxon>
        <taxon>Dikarya</taxon>
        <taxon>Ascomycota</taxon>
        <taxon>Pezizomycotina</taxon>
        <taxon>Sordariomycetes</taxon>
        <taxon>Hypocreomycetidae</taxon>
        <taxon>Glomerellales</taxon>
        <taxon>Glomerellaceae</taxon>
        <taxon>Colletotrichum</taxon>
        <taxon>Colletotrichum gloeosporioides species complex</taxon>
    </lineage>
</organism>
<sequence length="91" mass="10695">MPSFFWRVSPRLAISFLNLFHLVSPFHLQYLCLSVPSSHFARLARSAPKPYRSRLQLMSKYYRCHSKPHNCRTDRQISPFLPVPSQSSLIF</sequence>